<dbReference type="EMBL" id="AYYY01000014">
    <property type="protein sequence ID" value="KRM61945.1"/>
    <property type="molecule type" value="Genomic_DNA"/>
</dbReference>
<dbReference type="Gene3D" id="3.40.1160.10">
    <property type="entry name" value="Acetylglutamate kinase-like"/>
    <property type="match status" value="1"/>
</dbReference>
<evidence type="ECO:0000256" key="3">
    <source>
        <dbReference type="ARBA" id="ARBA00022650"/>
    </source>
</evidence>
<dbReference type="UniPathway" id="UPA00098">
    <property type="reaction ID" value="UER00359"/>
</dbReference>
<feature type="binding site" evidence="8">
    <location>
        <begin position="182"/>
        <end position="183"/>
    </location>
    <ligand>
        <name>ATP</name>
        <dbReference type="ChEBI" id="CHEBI:30616"/>
    </ligand>
</feature>
<keyword evidence="11" id="KW-1185">Reference proteome</keyword>
<evidence type="ECO:0000256" key="4">
    <source>
        <dbReference type="ARBA" id="ARBA00022679"/>
    </source>
</evidence>
<dbReference type="InterPro" id="IPR005715">
    <property type="entry name" value="Glu_5kinase/COase_Synthase"/>
</dbReference>
<comment type="similarity">
    <text evidence="8">Belongs to the glutamate 5-kinase family.</text>
</comment>
<dbReference type="GO" id="GO:0004349">
    <property type="term" value="F:glutamate 5-kinase activity"/>
    <property type="evidence" value="ECO:0007669"/>
    <property type="project" value="UniProtKB-UniRule"/>
</dbReference>
<keyword evidence="4 8" id="KW-0808">Transferase</keyword>
<dbReference type="GO" id="GO:0055129">
    <property type="term" value="P:L-proline biosynthetic process"/>
    <property type="evidence" value="ECO:0007669"/>
    <property type="project" value="UniProtKB-UniRule"/>
</dbReference>
<dbReference type="Proteomes" id="UP000051733">
    <property type="component" value="Unassembled WGS sequence"/>
</dbReference>
<feature type="binding site" evidence="8">
    <location>
        <begin position="224"/>
        <end position="230"/>
    </location>
    <ligand>
        <name>ATP</name>
        <dbReference type="ChEBI" id="CHEBI:30616"/>
    </ligand>
</feature>
<dbReference type="PRINTS" id="PR00474">
    <property type="entry name" value="GLU5KINASE"/>
</dbReference>
<dbReference type="PATRIC" id="fig|1423813.3.peg.1040"/>
<dbReference type="SUPFAM" id="SSF53633">
    <property type="entry name" value="Carbamate kinase-like"/>
    <property type="match status" value="1"/>
</dbReference>
<dbReference type="Pfam" id="PF00696">
    <property type="entry name" value="AA_kinase"/>
    <property type="match status" value="1"/>
</dbReference>
<evidence type="ECO:0000256" key="2">
    <source>
        <dbReference type="ARBA" id="ARBA00022605"/>
    </source>
</evidence>
<evidence type="ECO:0000313" key="11">
    <source>
        <dbReference type="Proteomes" id="UP000051733"/>
    </source>
</evidence>
<dbReference type="InterPro" id="IPR036393">
    <property type="entry name" value="AceGlu_kinase-like_sf"/>
</dbReference>
<evidence type="ECO:0000256" key="8">
    <source>
        <dbReference type="HAMAP-Rule" id="MF_00456"/>
    </source>
</evidence>
<comment type="catalytic activity">
    <reaction evidence="8">
        <text>L-glutamate + ATP = L-glutamyl 5-phosphate + ADP</text>
        <dbReference type="Rhea" id="RHEA:14877"/>
        <dbReference type="ChEBI" id="CHEBI:29985"/>
        <dbReference type="ChEBI" id="CHEBI:30616"/>
        <dbReference type="ChEBI" id="CHEBI:58274"/>
        <dbReference type="ChEBI" id="CHEBI:456216"/>
        <dbReference type="EC" id="2.7.2.11"/>
    </reaction>
</comment>
<dbReference type="PIRSF" id="PIRSF000729">
    <property type="entry name" value="GK"/>
    <property type="match status" value="1"/>
</dbReference>
<comment type="subcellular location">
    <subcellularLocation>
        <location evidence="8">Cytoplasm</location>
    </subcellularLocation>
</comment>
<evidence type="ECO:0000256" key="6">
    <source>
        <dbReference type="ARBA" id="ARBA00022777"/>
    </source>
</evidence>
<feature type="binding site" evidence="8">
    <location>
        <position position="59"/>
    </location>
    <ligand>
        <name>substrate</name>
    </ligand>
</feature>
<dbReference type="GO" id="GO:0005829">
    <property type="term" value="C:cytosol"/>
    <property type="evidence" value="ECO:0007669"/>
    <property type="project" value="TreeGrafter"/>
</dbReference>
<keyword evidence="5 8" id="KW-0547">Nucleotide-binding</keyword>
<keyword evidence="1 8" id="KW-0963">Cytoplasm</keyword>
<dbReference type="NCBIfam" id="TIGR01027">
    <property type="entry name" value="proB"/>
    <property type="match status" value="1"/>
</dbReference>
<dbReference type="AlphaFoldDB" id="A0A0R2ADR8"/>
<dbReference type="InterPro" id="IPR019797">
    <property type="entry name" value="Glutamate_5-kinase_CS"/>
</dbReference>
<dbReference type="PANTHER" id="PTHR43654:SF1">
    <property type="entry name" value="ISOPENTENYL PHOSPHATE KINASE"/>
    <property type="match status" value="1"/>
</dbReference>
<gene>
    <name evidence="8" type="primary">proB</name>
    <name evidence="10" type="ORF">FC26_GL001016</name>
</gene>
<dbReference type="FunFam" id="3.40.1160.10:FF:000018">
    <property type="entry name" value="Glutamate 5-kinase"/>
    <property type="match status" value="1"/>
</dbReference>
<dbReference type="HAMAP" id="MF_00456">
    <property type="entry name" value="ProB"/>
    <property type="match status" value="1"/>
</dbReference>
<name>A0A0R2ADR8_9LACO</name>
<comment type="function">
    <text evidence="8">Catalyzes the transfer of a phosphate group to glutamate to form L-glutamate 5-phosphate.</text>
</comment>
<sequence>MGEMSQRPYFLDPKRVVVKIGTSSLIYPDGQLNLKTMDELAFVLSAACKKGREVILVSSGAIGVGLNQMHLKKRPADIAAQQAIAAIGQNELMAIFNQRFASYGQQIGQVLLTHDVMDFPVSRQNVLNTFDQLMAMHAIPIVNENDTVAVDELDHKTTFGDNDQLSAIVATSLDADLLIVLSDIDGLYDADPHKNPDAQALSYVSAVTPEILEAAGGSSTRFGTGGMVTKLKAAARVLGAGHQMVLANGEDPKIIFDILAGETVGTLFAPATRVED</sequence>
<feature type="binding site" evidence="8">
    <location>
        <position position="146"/>
    </location>
    <ligand>
        <name>substrate</name>
    </ligand>
</feature>
<evidence type="ECO:0000259" key="9">
    <source>
        <dbReference type="Pfam" id="PF00696"/>
    </source>
</evidence>
<dbReference type="PROSITE" id="PS00902">
    <property type="entry name" value="GLUTAMATE_5_KINASE"/>
    <property type="match status" value="1"/>
</dbReference>
<keyword evidence="7 8" id="KW-0067">ATP-binding</keyword>
<evidence type="ECO:0000256" key="7">
    <source>
        <dbReference type="ARBA" id="ARBA00022840"/>
    </source>
</evidence>
<accession>A0A0R2ADR8</accession>
<dbReference type="PANTHER" id="PTHR43654">
    <property type="entry name" value="GLUTAMATE 5-KINASE"/>
    <property type="match status" value="1"/>
</dbReference>
<comment type="pathway">
    <text evidence="8">Amino-acid biosynthesis; L-proline biosynthesis; L-glutamate 5-semialdehyde from L-glutamate: step 1/2.</text>
</comment>
<comment type="caution">
    <text evidence="10">The sequence shown here is derived from an EMBL/GenBank/DDBJ whole genome shotgun (WGS) entry which is preliminary data.</text>
</comment>
<keyword evidence="3 8" id="KW-0641">Proline biosynthesis</keyword>
<evidence type="ECO:0000256" key="1">
    <source>
        <dbReference type="ARBA" id="ARBA00022490"/>
    </source>
</evidence>
<feature type="binding site" evidence="8">
    <location>
        <position position="162"/>
    </location>
    <ligand>
        <name>substrate</name>
    </ligand>
</feature>
<protein>
    <recommendedName>
        <fullName evidence="8">Glutamate 5-kinase</fullName>
        <ecNumber evidence="8">2.7.2.11</ecNumber>
    </recommendedName>
    <alternativeName>
        <fullName evidence="8">Gamma-glutamyl kinase</fullName>
        <shortName evidence="8">GK</shortName>
    </alternativeName>
</protein>
<feature type="binding site" evidence="8">
    <location>
        <position position="19"/>
    </location>
    <ligand>
        <name>ATP</name>
        <dbReference type="ChEBI" id="CHEBI:30616"/>
    </ligand>
</feature>
<keyword evidence="6 8" id="KW-0418">Kinase</keyword>
<evidence type="ECO:0000313" key="10">
    <source>
        <dbReference type="EMBL" id="KRM61945.1"/>
    </source>
</evidence>
<reference evidence="10 11" key="1">
    <citation type="journal article" date="2015" name="Genome Announc.">
        <title>Expanding the biotechnology potential of lactobacilli through comparative genomics of 213 strains and associated genera.</title>
        <authorList>
            <person name="Sun Z."/>
            <person name="Harris H.M."/>
            <person name="McCann A."/>
            <person name="Guo C."/>
            <person name="Argimon S."/>
            <person name="Zhang W."/>
            <person name="Yang X."/>
            <person name="Jeffery I.B."/>
            <person name="Cooney J.C."/>
            <person name="Kagawa T.F."/>
            <person name="Liu W."/>
            <person name="Song Y."/>
            <person name="Salvetti E."/>
            <person name="Wrobel A."/>
            <person name="Rasinkangas P."/>
            <person name="Parkhill J."/>
            <person name="Rea M.C."/>
            <person name="O'Sullivan O."/>
            <person name="Ritari J."/>
            <person name="Douillard F.P."/>
            <person name="Paul Ross R."/>
            <person name="Yang R."/>
            <person name="Briner A.E."/>
            <person name="Felis G.E."/>
            <person name="de Vos W.M."/>
            <person name="Barrangou R."/>
            <person name="Klaenhammer T.R."/>
            <person name="Caufield P.W."/>
            <person name="Cui Y."/>
            <person name="Zhang H."/>
            <person name="O'Toole P.W."/>
        </authorList>
    </citation>
    <scope>NUCLEOTIDE SEQUENCE [LARGE SCALE GENOMIC DNA]</scope>
    <source>
        <strain evidence="10 11">DSM 20634</strain>
    </source>
</reference>
<dbReference type="InterPro" id="IPR001048">
    <property type="entry name" value="Asp/Glu/Uridylate_kinase"/>
</dbReference>
<evidence type="ECO:0000256" key="5">
    <source>
        <dbReference type="ARBA" id="ARBA00022741"/>
    </source>
</evidence>
<dbReference type="InterPro" id="IPR011529">
    <property type="entry name" value="Glu_5kinase"/>
</dbReference>
<feature type="domain" description="Aspartate/glutamate/uridylate kinase" evidence="9">
    <location>
        <begin position="14"/>
        <end position="248"/>
    </location>
</feature>
<dbReference type="InterPro" id="IPR001057">
    <property type="entry name" value="Glu/AcGlu_kinase"/>
</dbReference>
<dbReference type="InterPro" id="IPR041739">
    <property type="entry name" value="G5K_ProB"/>
</dbReference>
<dbReference type="CDD" id="cd04242">
    <property type="entry name" value="AAK_G5K_ProB"/>
    <property type="match status" value="1"/>
</dbReference>
<dbReference type="STRING" id="1423813.FC26_GL001016"/>
<proteinExistence type="inferred from homology"/>
<organism evidence="10 11">
    <name type="scientific">Paucilactobacillus vaccinostercus DSM 20634</name>
    <dbReference type="NCBI Taxonomy" id="1423813"/>
    <lineage>
        <taxon>Bacteria</taxon>
        <taxon>Bacillati</taxon>
        <taxon>Bacillota</taxon>
        <taxon>Bacilli</taxon>
        <taxon>Lactobacillales</taxon>
        <taxon>Lactobacillaceae</taxon>
        <taxon>Paucilactobacillus</taxon>
    </lineage>
</organism>
<dbReference type="GO" id="GO:0005524">
    <property type="term" value="F:ATP binding"/>
    <property type="evidence" value="ECO:0007669"/>
    <property type="project" value="UniProtKB-KW"/>
</dbReference>
<keyword evidence="2 8" id="KW-0028">Amino-acid biosynthesis</keyword>
<dbReference type="EC" id="2.7.2.11" evidence="8"/>